<evidence type="ECO:0000313" key="6">
    <source>
        <dbReference type="Proteomes" id="UP000283644"/>
    </source>
</evidence>
<evidence type="ECO:0000256" key="2">
    <source>
        <dbReference type="ARBA" id="ARBA00023002"/>
    </source>
</evidence>
<organism evidence="5 6">
    <name type="scientific">Nocardioides immobilis</name>
    <dbReference type="NCBI Taxonomy" id="2049295"/>
    <lineage>
        <taxon>Bacteria</taxon>
        <taxon>Bacillati</taxon>
        <taxon>Actinomycetota</taxon>
        <taxon>Actinomycetes</taxon>
        <taxon>Propionibacteriales</taxon>
        <taxon>Nocardioidaceae</taxon>
        <taxon>Nocardioides</taxon>
    </lineage>
</organism>
<feature type="domain" description="Transketolase-like pyrimidine-binding" evidence="4">
    <location>
        <begin position="4"/>
        <end position="178"/>
    </location>
</feature>
<dbReference type="Gene3D" id="3.40.50.970">
    <property type="match status" value="1"/>
</dbReference>
<accession>A0A417Y7E5</accession>
<dbReference type="GO" id="GO:0016491">
    <property type="term" value="F:oxidoreductase activity"/>
    <property type="evidence" value="ECO:0007669"/>
    <property type="project" value="UniProtKB-KW"/>
</dbReference>
<dbReference type="FunFam" id="3.40.50.970:FF:000001">
    <property type="entry name" value="Pyruvate dehydrogenase E1 beta subunit"/>
    <property type="match status" value="1"/>
</dbReference>
<dbReference type="Proteomes" id="UP000283644">
    <property type="component" value="Unassembled WGS sequence"/>
</dbReference>
<dbReference type="PANTHER" id="PTHR43257">
    <property type="entry name" value="PYRUVATE DEHYDROGENASE E1 COMPONENT BETA SUBUNIT"/>
    <property type="match status" value="1"/>
</dbReference>
<protein>
    <submittedName>
        <fullName evidence="5">Alpha-ketoacid dehydrogenase subunit beta</fullName>
    </submittedName>
</protein>
<evidence type="ECO:0000256" key="3">
    <source>
        <dbReference type="ARBA" id="ARBA00023052"/>
    </source>
</evidence>
<dbReference type="PANTHER" id="PTHR43257:SF2">
    <property type="entry name" value="PYRUVATE DEHYDROGENASE E1 COMPONENT SUBUNIT BETA"/>
    <property type="match status" value="1"/>
</dbReference>
<evidence type="ECO:0000259" key="4">
    <source>
        <dbReference type="SMART" id="SM00861"/>
    </source>
</evidence>
<dbReference type="InterPro" id="IPR033248">
    <property type="entry name" value="Transketolase_C"/>
</dbReference>
<dbReference type="Gene3D" id="3.40.50.920">
    <property type="match status" value="1"/>
</dbReference>
<dbReference type="Pfam" id="PF02780">
    <property type="entry name" value="Transketolase_C"/>
    <property type="match status" value="1"/>
</dbReference>
<dbReference type="SUPFAM" id="SSF52922">
    <property type="entry name" value="TK C-terminal domain-like"/>
    <property type="match status" value="1"/>
</dbReference>
<comment type="caution">
    <text evidence="5">The sequence shown here is derived from an EMBL/GenBank/DDBJ whole genome shotgun (WGS) entry which is preliminary data.</text>
</comment>
<comment type="cofactor">
    <cofactor evidence="1">
        <name>thiamine diphosphate</name>
        <dbReference type="ChEBI" id="CHEBI:58937"/>
    </cofactor>
</comment>
<evidence type="ECO:0000256" key="1">
    <source>
        <dbReference type="ARBA" id="ARBA00001964"/>
    </source>
</evidence>
<keyword evidence="2" id="KW-0560">Oxidoreductase</keyword>
<gene>
    <name evidence="5" type="ORF">D0Z08_05305</name>
</gene>
<keyword evidence="6" id="KW-1185">Reference proteome</keyword>
<dbReference type="FunFam" id="3.40.50.920:FF:000001">
    <property type="entry name" value="Pyruvate dehydrogenase E1 beta subunit"/>
    <property type="match status" value="1"/>
</dbReference>
<dbReference type="InterPro" id="IPR005475">
    <property type="entry name" value="Transketolase-like_Pyr-bd"/>
</dbReference>
<dbReference type="CDD" id="cd07036">
    <property type="entry name" value="TPP_PYR_E1-PDHc-beta_like"/>
    <property type="match status" value="1"/>
</dbReference>
<evidence type="ECO:0000313" key="5">
    <source>
        <dbReference type="EMBL" id="RHW28384.1"/>
    </source>
</evidence>
<dbReference type="SUPFAM" id="SSF52518">
    <property type="entry name" value="Thiamin diphosphate-binding fold (THDP-binding)"/>
    <property type="match status" value="1"/>
</dbReference>
<keyword evidence="3" id="KW-0786">Thiamine pyrophosphate</keyword>
<sequence length="328" mass="35009">MTALKYWQAINRALHEEMARDDRVLLIGEDVAEPGGPFGASKGLLEAFGAERVRDSPISEAAIVGTALGAAMAGYRPIVEVMFLDFVTVAMDQVVNQAAKVSYMSAGNFAAPMVIRSICASGRRTGPQHSQNLEAWLAHVPGLKVVWGSTPADARGLLKAAIRDDGPVYVIESLAEWSTRGEVPDDDEIVPIGSAAVRREGDDLTLVTWGGAAPRAATAVEQMEDVGVELIDLRTISPWDRDTVLESVRKTGRLLVVHDAVVEFGVGAEIAATVAAECFDELRAPVRRLGAPYAPAPFAPQLEAAYLPQPEDIASAVLETVKTVRKAS</sequence>
<dbReference type="AlphaFoldDB" id="A0A417Y7E5"/>
<dbReference type="Pfam" id="PF02779">
    <property type="entry name" value="Transket_pyr"/>
    <property type="match status" value="1"/>
</dbReference>
<dbReference type="EMBL" id="QXGH01000010">
    <property type="protein sequence ID" value="RHW28384.1"/>
    <property type="molecule type" value="Genomic_DNA"/>
</dbReference>
<dbReference type="NCBIfam" id="NF006667">
    <property type="entry name" value="PRK09212.1"/>
    <property type="match status" value="1"/>
</dbReference>
<dbReference type="InterPro" id="IPR009014">
    <property type="entry name" value="Transketo_C/PFOR_II"/>
</dbReference>
<dbReference type="InterPro" id="IPR029061">
    <property type="entry name" value="THDP-binding"/>
</dbReference>
<dbReference type="OrthoDB" id="9766715at2"/>
<proteinExistence type="predicted"/>
<dbReference type="SMART" id="SM00861">
    <property type="entry name" value="Transket_pyr"/>
    <property type="match status" value="1"/>
</dbReference>
<name>A0A417Y7E5_9ACTN</name>
<dbReference type="RefSeq" id="WP_118923357.1">
    <property type="nucleotide sequence ID" value="NZ_QXGH01000010.1"/>
</dbReference>
<dbReference type="GO" id="GO:0000287">
    <property type="term" value="F:magnesium ion binding"/>
    <property type="evidence" value="ECO:0007669"/>
    <property type="project" value="UniProtKB-ARBA"/>
</dbReference>
<reference evidence="5 6" key="1">
    <citation type="submission" date="2018-09" db="EMBL/GenBank/DDBJ databases">
        <title>Genome sequencing of Nocardioides immobilis CCTCC AB 2017083 for comparison to Nocardioides silvaticus.</title>
        <authorList>
            <person name="Li C."/>
            <person name="Wang G."/>
        </authorList>
    </citation>
    <scope>NUCLEOTIDE SEQUENCE [LARGE SCALE GENOMIC DNA]</scope>
    <source>
        <strain evidence="5 6">CCTCC AB 2017083</strain>
    </source>
</reference>